<sequence>MRRVAWGITGGGQYLAESVRAMREVAAQHRVCTFVSKAGEEVLRMYGLLEELREISGGGYLEEIFLESESGRSFPMTGRLMIGRYDLLLIAPATSNTVAKIACGISDTIVTNAAALAEKAQVPVLVLPTDVREAVTRAPYAVNREMCNACEICPPQTACPQGAISGDGVRSIDLMRCDGCGTCLPLCSSSAIDAVRMNVRRRGIDQRNIEMLRERGYTILESPEEIPEAVAKTATGRHPPSAGA</sequence>
<evidence type="ECO:0000259" key="1">
    <source>
        <dbReference type="PROSITE" id="PS51379"/>
    </source>
</evidence>
<dbReference type="HOGENOM" id="CLU_098523_0_0_2"/>
<accession>A0B8C4</accession>
<feature type="domain" description="4Fe-4S ferredoxin-type" evidence="1">
    <location>
        <begin position="168"/>
        <end position="197"/>
    </location>
</feature>
<dbReference type="RefSeq" id="WP_011696341.1">
    <property type="nucleotide sequence ID" value="NC_008553.1"/>
</dbReference>
<keyword evidence="3" id="KW-1185">Reference proteome</keyword>
<dbReference type="Pfam" id="PF02441">
    <property type="entry name" value="Flavoprotein"/>
    <property type="match status" value="1"/>
</dbReference>
<dbReference type="OrthoDB" id="23478at2157"/>
<dbReference type="KEGG" id="mtp:Mthe_1166"/>
<dbReference type="GeneID" id="4462631"/>
<dbReference type="GO" id="GO:1901285">
    <property type="term" value="P:5,6,7,8-tetrahydromethanopterin biosynthetic process"/>
    <property type="evidence" value="ECO:0007669"/>
    <property type="project" value="InterPro"/>
</dbReference>
<dbReference type="NCBIfam" id="TIGR02700">
    <property type="entry name" value="flavo_MJ0208"/>
    <property type="match status" value="1"/>
</dbReference>
<dbReference type="EMBL" id="CP000477">
    <property type="protein sequence ID" value="ABK14948.1"/>
    <property type="molecule type" value="Genomic_DNA"/>
</dbReference>
<dbReference type="SUPFAM" id="SSF54862">
    <property type="entry name" value="4Fe-4S ferredoxins"/>
    <property type="match status" value="1"/>
</dbReference>
<dbReference type="PROSITE" id="PS51379">
    <property type="entry name" value="4FE4S_FER_2"/>
    <property type="match status" value="2"/>
</dbReference>
<dbReference type="GO" id="GO:0051539">
    <property type="term" value="F:4 iron, 4 sulfur cluster binding"/>
    <property type="evidence" value="ECO:0007669"/>
    <property type="project" value="InterPro"/>
</dbReference>
<dbReference type="InterPro" id="IPR017896">
    <property type="entry name" value="4Fe4S_Fe-S-bd"/>
</dbReference>
<feature type="domain" description="4Fe-4S ferredoxin-type" evidence="1">
    <location>
        <begin position="138"/>
        <end position="165"/>
    </location>
</feature>
<dbReference type="InterPro" id="IPR014073">
    <property type="entry name" value="DmrX"/>
</dbReference>
<gene>
    <name evidence="2" type="ordered locus">Mthe_1166</name>
</gene>
<evidence type="ECO:0000313" key="3">
    <source>
        <dbReference type="Proteomes" id="UP000000674"/>
    </source>
</evidence>
<dbReference type="Gene3D" id="3.30.70.20">
    <property type="match status" value="1"/>
</dbReference>
<dbReference type="GO" id="GO:0016645">
    <property type="term" value="F:oxidoreductase activity, acting on the CH-NH group of donors"/>
    <property type="evidence" value="ECO:0007669"/>
    <property type="project" value="InterPro"/>
</dbReference>
<dbReference type="Gene3D" id="3.40.50.1950">
    <property type="entry name" value="Flavin prenyltransferase-like"/>
    <property type="match status" value="1"/>
</dbReference>
<evidence type="ECO:0000313" key="2">
    <source>
        <dbReference type="EMBL" id="ABK14948.1"/>
    </source>
</evidence>
<protein>
    <submittedName>
        <fullName evidence="2">Flavoprotein</fullName>
    </submittedName>
</protein>
<proteinExistence type="predicted"/>
<dbReference type="InterPro" id="IPR003382">
    <property type="entry name" value="Flavoprotein"/>
</dbReference>
<organism evidence="2 3">
    <name type="scientific">Methanothrix thermoacetophila (strain DSM 6194 / JCM 14653 / NBRC 101360 / PT)</name>
    <name type="common">Methanosaeta thermophila</name>
    <dbReference type="NCBI Taxonomy" id="349307"/>
    <lineage>
        <taxon>Archaea</taxon>
        <taxon>Methanobacteriati</taxon>
        <taxon>Methanobacteriota</taxon>
        <taxon>Stenosarchaea group</taxon>
        <taxon>Methanomicrobia</taxon>
        <taxon>Methanotrichales</taxon>
        <taxon>Methanotrichaceae</taxon>
        <taxon>Methanothrix</taxon>
    </lineage>
</organism>
<dbReference type="AlphaFoldDB" id="A0B8C4"/>
<dbReference type="Proteomes" id="UP000000674">
    <property type="component" value="Chromosome"/>
</dbReference>
<dbReference type="STRING" id="349307.Mthe_1166"/>
<dbReference type="SUPFAM" id="SSF52507">
    <property type="entry name" value="Homo-oligomeric flavin-containing Cys decarboxylases, HFCD"/>
    <property type="match status" value="1"/>
</dbReference>
<reference evidence="2 3" key="1">
    <citation type="submission" date="2006-10" db="EMBL/GenBank/DDBJ databases">
        <title>Complete sequence of Methanosaeta thermophila PT.</title>
        <authorList>
            <consortium name="US DOE Joint Genome Institute"/>
            <person name="Copeland A."/>
            <person name="Lucas S."/>
            <person name="Lapidus A."/>
            <person name="Barry K."/>
            <person name="Detter J.C."/>
            <person name="Glavina del Rio T."/>
            <person name="Hammon N."/>
            <person name="Israni S."/>
            <person name="Pitluck S."/>
            <person name="Chain P."/>
            <person name="Malfatti S."/>
            <person name="Shin M."/>
            <person name="Vergez L."/>
            <person name="Schmutz J."/>
            <person name="Larimer F."/>
            <person name="Land M."/>
            <person name="Hauser L."/>
            <person name="Kyrpides N."/>
            <person name="Kim E."/>
            <person name="Smith K.S."/>
            <person name="Ingram-Smith C."/>
            <person name="Richardson P."/>
        </authorList>
    </citation>
    <scope>NUCLEOTIDE SEQUENCE [LARGE SCALE GENOMIC DNA]</scope>
    <source>
        <strain evidence="3">DSM 6194 / JCM 14653 / NBRC 101360 / PT</strain>
    </source>
</reference>
<dbReference type="InterPro" id="IPR036551">
    <property type="entry name" value="Flavin_trans-like"/>
</dbReference>
<name>A0B8C4_METTP</name>